<organism evidence="3 5">
    <name type="scientific">Pseudoalteromonas lipolytica</name>
    <dbReference type="NCBI Taxonomy" id="570156"/>
    <lineage>
        <taxon>Bacteria</taxon>
        <taxon>Pseudomonadati</taxon>
        <taxon>Pseudomonadota</taxon>
        <taxon>Gammaproteobacteria</taxon>
        <taxon>Alteromonadales</taxon>
        <taxon>Pseudoalteromonadaceae</taxon>
        <taxon>Pseudoalteromonas</taxon>
    </lineage>
</organism>
<evidence type="ECO:0000313" key="5">
    <source>
        <dbReference type="Proteomes" id="UP000050378"/>
    </source>
</evidence>
<keyword evidence="6" id="KW-1185">Reference proteome</keyword>
<dbReference type="OrthoDB" id="9779207at2"/>
<dbReference type="InterPro" id="IPR046348">
    <property type="entry name" value="SIS_dom_sf"/>
</dbReference>
<dbReference type="PATRIC" id="fig|570156.3.peg.2940"/>
<dbReference type="PROSITE" id="PS51464">
    <property type="entry name" value="SIS"/>
    <property type="match status" value="1"/>
</dbReference>
<dbReference type="CDD" id="cd05008">
    <property type="entry name" value="SIS_GlmS_GlmD_1"/>
    <property type="match status" value="1"/>
</dbReference>
<proteinExistence type="predicted"/>
<dbReference type="PANTHER" id="PTHR32502:SF3">
    <property type="entry name" value="D-GALACTOSAMINE-6-PHOSPHATE DEAMINASE AGAS-RELATED"/>
    <property type="match status" value="1"/>
</dbReference>
<protein>
    <submittedName>
        <fullName evidence="4">SIS domain-containing protein</fullName>
    </submittedName>
</protein>
<dbReference type="PANTHER" id="PTHR32502">
    <property type="entry name" value="N-ACETYLGALACTOSAMINE PERMEASE II COMPONENT-RELATED"/>
    <property type="match status" value="1"/>
</dbReference>
<evidence type="ECO:0000256" key="1">
    <source>
        <dbReference type="ARBA" id="ARBA00022737"/>
    </source>
</evidence>
<dbReference type="Proteomes" id="UP000050378">
    <property type="component" value="Unassembled WGS sequence"/>
</dbReference>
<dbReference type="InterPro" id="IPR050303">
    <property type="entry name" value="GatZ_KbaZ_carbometab"/>
</dbReference>
<dbReference type="EMBL" id="LJTC01000005">
    <property type="protein sequence ID" value="KPM83839.1"/>
    <property type="molecule type" value="Genomic_DNA"/>
</dbReference>
<gene>
    <name evidence="3" type="ORF">AOG27_09355</name>
    <name evidence="4" type="ORF">PQI24_06820</name>
</gene>
<dbReference type="GO" id="GO:0005886">
    <property type="term" value="C:plasma membrane"/>
    <property type="evidence" value="ECO:0007669"/>
    <property type="project" value="TreeGrafter"/>
</dbReference>
<dbReference type="InterPro" id="IPR001347">
    <property type="entry name" value="SIS_dom"/>
</dbReference>
<reference evidence="4 6" key="2">
    <citation type="submission" date="2023-01" db="EMBL/GenBank/DDBJ databases">
        <title>Trichodesmium-associated heterotrophic epibiont bacteria.</title>
        <authorList>
            <person name="Cleveland C.S."/>
            <person name="Webb E.A."/>
        </authorList>
    </citation>
    <scope>NUCLEOTIDE SEQUENCE [LARGE SCALE GENOMIC DNA]</scope>
    <source>
        <strain evidence="4 6">USCH2</strain>
    </source>
</reference>
<reference evidence="3 5" key="1">
    <citation type="submission" date="2015-09" db="EMBL/GenBank/DDBJ databases">
        <title>Draft Genome Sequence of Pseudoalteromonas lipolytica UCD-48B.</title>
        <authorList>
            <person name="Krusor M."/>
            <person name="Coil D.A."/>
            <person name="Lang J.M."/>
            <person name="Eisen J.A."/>
            <person name="Alexiev A."/>
        </authorList>
    </citation>
    <scope>NUCLEOTIDE SEQUENCE [LARGE SCALE GENOMIC DNA]</scope>
    <source>
        <strain evidence="3 5">UCD-48B</strain>
    </source>
</reference>
<name>A0A0P7EFF7_9GAMM</name>
<dbReference type="Gene3D" id="3.40.50.10490">
    <property type="entry name" value="Glucose-6-phosphate isomerase like protein, domain 1"/>
    <property type="match status" value="2"/>
</dbReference>
<dbReference type="SUPFAM" id="SSF53697">
    <property type="entry name" value="SIS domain"/>
    <property type="match status" value="1"/>
</dbReference>
<evidence type="ECO:0000313" key="4">
    <source>
        <dbReference type="EMBL" id="MEJ6495736.1"/>
    </source>
</evidence>
<dbReference type="STRING" id="570156.AOG27_09355"/>
<dbReference type="Pfam" id="PF01380">
    <property type="entry name" value="SIS"/>
    <property type="match status" value="1"/>
</dbReference>
<dbReference type="GO" id="GO:0009401">
    <property type="term" value="P:phosphoenolpyruvate-dependent sugar phosphotransferase system"/>
    <property type="evidence" value="ECO:0007669"/>
    <property type="project" value="TreeGrafter"/>
</dbReference>
<dbReference type="AlphaFoldDB" id="A0A0P7EFF7"/>
<sequence length="372" mass="40837">MTQFLSLNETELKQQNAYWTAREITQQPKSWCNTATVIDNKRAEINDFLAPILALNNLKVVLTGAGTSAYVGEALTPHLTAKTDLDVCAVSTTDIVSNPYGFLQKGTPTLLISYARSGNSPESVAAVDIAEQVVDECYHLVITCNENGELAKSASVKSNSLSVIMPKETLDESFAMTSSFTSMLISTLCIFTPDSVQLEKVVAHTNQLLDTQIDDIKRFAQSNVERLVFLGAGSLLGYAKEAALKCLELTNGELISYFETPLGFRHGPKTIINTKTAVLLMSSGNLYSSLYDTDLYNELVNEQQCLRIEKLSVGTKQQPLDDVWQGLYYIVYCQIFAFFKSISLGLTPDNPCPTGEVNRVVQGVTIYPLTSC</sequence>
<comment type="caution">
    <text evidence="3">The sequence shown here is derived from an EMBL/GenBank/DDBJ whole genome shotgun (WGS) entry which is preliminary data.</text>
</comment>
<accession>A0A0P7EFF7</accession>
<dbReference type="GO" id="GO:0097367">
    <property type="term" value="F:carbohydrate derivative binding"/>
    <property type="evidence" value="ECO:0007669"/>
    <property type="project" value="InterPro"/>
</dbReference>
<keyword evidence="1" id="KW-0677">Repeat</keyword>
<evidence type="ECO:0000259" key="2">
    <source>
        <dbReference type="PROSITE" id="PS51464"/>
    </source>
</evidence>
<evidence type="ECO:0000313" key="6">
    <source>
        <dbReference type="Proteomes" id="UP001377972"/>
    </source>
</evidence>
<feature type="domain" description="SIS" evidence="2">
    <location>
        <begin position="49"/>
        <end position="200"/>
    </location>
</feature>
<dbReference type="Proteomes" id="UP001377972">
    <property type="component" value="Unassembled WGS sequence"/>
</dbReference>
<evidence type="ECO:0000313" key="3">
    <source>
        <dbReference type="EMBL" id="KPM83839.1"/>
    </source>
</evidence>
<dbReference type="EMBL" id="JAQPZS010000004">
    <property type="protein sequence ID" value="MEJ6495736.1"/>
    <property type="molecule type" value="Genomic_DNA"/>
</dbReference>
<dbReference type="RefSeq" id="WP_054552754.1">
    <property type="nucleotide sequence ID" value="NZ_JAQPZS010000004.1"/>
</dbReference>
<dbReference type="GO" id="GO:1901135">
    <property type="term" value="P:carbohydrate derivative metabolic process"/>
    <property type="evidence" value="ECO:0007669"/>
    <property type="project" value="InterPro"/>
</dbReference>
<dbReference type="InterPro" id="IPR035466">
    <property type="entry name" value="GlmS/AgaS_SIS"/>
</dbReference>